<proteinExistence type="predicted"/>
<reference evidence="2" key="1">
    <citation type="submission" date="2023-03" db="EMBL/GenBank/DDBJ databases">
        <title>Massive genome expansion in bonnet fungi (Mycena s.s.) driven by repeated elements and novel gene families across ecological guilds.</title>
        <authorList>
            <consortium name="Lawrence Berkeley National Laboratory"/>
            <person name="Harder C.B."/>
            <person name="Miyauchi S."/>
            <person name="Viragh M."/>
            <person name="Kuo A."/>
            <person name="Thoen E."/>
            <person name="Andreopoulos B."/>
            <person name="Lu D."/>
            <person name="Skrede I."/>
            <person name="Drula E."/>
            <person name="Henrissat B."/>
            <person name="Morin E."/>
            <person name="Kohler A."/>
            <person name="Barry K."/>
            <person name="LaButti K."/>
            <person name="Morin E."/>
            <person name="Salamov A."/>
            <person name="Lipzen A."/>
            <person name="Mereny Z."/>
            <person name="Hegedus B."/>
            <person name="Baldrian P."/>
            <person name="Stursova M."/>
            <person name="Weitz H."/>
            <person name="Taylor A."/>
            <person name="Grigoriev I.V."/>
            <person name="Nagy L.G."/>
            <person name="Martin F."/>
            <person name="Kauserud H."/>
        </authorList>
    </citation>
    <scope>NUCLEOTIDE SEQUENCE</scope>
    <source>
        <strain evidence="2">9144</strain>
    </source>
</reference>
<protein>
    <submittedName>
        <fullName evidence="2">Uncharacterized protein</fullName>
    </submittedName>
</protein>
<name>A0AAD6UR11_9AGAR</name>
<evidence type="ECO:0000313" key="3">
    <source>
        <dbReference type="Proteomes" id="UP001219525"/>
    </source>
</evidence>
<dbReference type="Proteomes" id="UP001219525">
    <property type="component" value="Unassembled WGS sequence"/>
</dbReference>
<gene>
    <name evidence="2" type="ORF">GGX14DRAFT_406066</name>
</gene>
<organism evidence="2 3">
    <name type="scientific">Mycena pura</name>
    <dbReference type="NCBI Taxonomy" id="153505"/>
    <lineage>
        <taxon>Eukaryota</taxon>
        <taxon>Fungi</taxon>
        <taxon>Dikarya</taxon>
        <taxon>Basidiomycota</taxon>
        <taxon>Agaricomycotina</taxon>
        <taxon>Agaricomycetes</taxon>
        <taxon>Agaricomycetidae</taxon>
        <taxon>Agaricales</taxon>
        <taxon>Marasmiineae</taxon>
        <taxon>Mycenaceae</taxon>
        <taxon>Mycena</taxon>
    </lineage>
</organism>
<feature type="region of interest" description="Disordered" evidence="1">
    <location>
        <begin position="350"/>
        <end position="379"/>
    </location>
</feature>
<evidence type="ECO:0000256" key="1">
    <source>
        <dbReference type="SAM" id="MobiDB-lite"/>
    </source>
</evidence>
<feature type="compositionally biased region" description="Basic and acidic residues" evidence="1">
    <location>
        <begin position="354"/>
        <end position="371"/>
    </location>
</feature>
<dbReference type="EMBL" id="JARJCW010000115">
    <property type="protein sequence ID" value="KAJ7192852.1"/>
    <property type="molecule type" value="Genomic_DNA"/>
</dbReference>
<sequence>MSDAELVNMMNIEDLLEIFRYPLWTGKAISLHRGHVHLGALYSLHDKENPYVPMVEVLHIPQTADPPLLTYYWDYIDGKKGLCIETFGAEDTGWTHIDLHRLHDLELHTSGSSGVYHFSKLVGLDANIERCWLAQANHCLPEHSSQEHLLTTGVDFYVTIWYPTDDIGLRGTFMAGAPIDDLYLFLFHPCVDVQDGLVSVEIPSMQDTYYWSFWPDGREPLSAELLDEIMPPQVLLDVRIAGKQWCQQDYQLIRDIIRAKGLDPKSSDLAIQLGYPLASLYMPTQIYPNLTLSTNVLHCAGFDQAEHTLAGKLAAWISIEYIEVSIGWSFKALVSRFAVDSPSDSASILAAESSENRSSENRKGIENRSRIDAVPPPEEELHQESSILAAILTTHIIDSDVQNRLQNRTQNRVGQSDMSILGRF</sequence>
<accession>A0AAD6UR11</accession>
<dbReference type="AlphaFoldDB" id="A0AAD6UR11"/>
<evidence type="ECO:0000313" key="2">
    <source>
        <dbReference type="EMBL" id="KAJ7192852.1"/>
    </source>
</evidence>
<comment type="caution">
    <text evidence="2">The sequence shown here is derived from an EMBL/GenBank/DDBJ whole genome shotgun (WGS) entry which is preliminary data.</text>
</comment>
<keyword evidence="3" id="KW-1185">Reference proteome</keyword>